<dbReference type="SUPFAM" id="SSF48452">
    <property type="entry name" value="TPR-like"/>
    <property type="match status" value="1"/>
</dbReference>
<dbReference type="Proteomes" id="UP000198854">
    <property type="component" value="Unassembled WGS sequence"/>
</dbReference>
<dbReference type="EMBL" id="FNDD01000014">
    <property type="protein sequence ID" value="SDH35947.1"/>
    <property type="molecule type" value="Genomic_DNA"/>
</dbReference>
<dbReference type="Gene3D" id="1.25.40.10">
    <property type="entry name" value="Tetratricopeptide repeat domain"/>
    <property type="match status" value="2"/>
</dbReference>
<dbReference type="STRING" id="861298.SAMN04488136_11418"/>
<reference evidence="2 3" key="1">
    <citation type="submission" date="2016-10" db="EMBL/GenBank/DDBJ databases">
        <authorList>
            <person name="de Groot N.N."/>
        </authorList>
    </citation>
    <scope>NUCLEOTIDE SEQUENCE [LARGE SCALE GENOMIC DNA]</scope>
    <source>
        <strain evidence="2 3">CGMCC 1.10228</strain>
    </source>
</reference>
<name>A0A1G8BRY7_9VIBR</name>
<sequence>MSKINQALSELARQANSTKQTLQPAAIPAVRSRPVLPWLIGGFALSMAVGSWSLSYQSPVIQASVETPLTEPLVLPSVADKVSPTNRTTTQSGRIYSLQSEPKLALSQPQMAVESATPMLIAANTNTSSQQTTTAVSTPALKASVIAEPTSPKTTQSPTQLAAKETKPSASLSPQPGSVHIEQVVLTPQQLAHTAQQRAQKALDSNNLSEAIDQYEEALRYVPGDEKVRQSLSALYYGKGEIRKSADLLQQGIERNVNSQGLRIALAKLLIKESQQQAALTPLLYLPDGASEQYLSLRAALAQKTNQDEIAKQSYQKLVQLAPSNGRWWMGLGIQQERALQIDSAAQSYTNALQKMGLSSQSQQFIRQRLALLKQLEGQPSAN</sequence>
<dbReference type="RefSeq" id="WP_093274327.1">
    <property type="nucleotide sequence ID" value="NZ_FNDD01000014.1"/>
</dbReference>
<evidence type="ECO:0000313" key="3">
    <source>
        <dbReference type="Proteomes" id="UP000198854"/>
    </source>
</evidence>
<evidence type="ECO:0000313" key="2">
    <source>
        <dbReference type="EMBL" id="SDH35947.1"/>
    </source>
</evidence>
<protein>
    <submittedName>
        <fullName evidence="2">MSHA biogenesis protein MshN</fullName>
    </submittedName>
</protein>
<dbReference type="OrthoDB" id="5406098at2"/>
<feature type="compositionally biased region" description="Low complexity" evidence="1">
    <location>
        <begin position="149"/>
        <end position="160"/>
    </location>
</feature>
<gene>
    <name evidence="2" type="ORF">SAMN04488136_11418</name>
</gene>
<evidence type="ECO:0000256" key="1">
    <source>
        <dbReference type="SAM" id="MobiDB-lite"/>
    </source>
</evidence>
<dbReference type="InterPro" id="IPR011990">
    <property type="entry name" value="TPR-like_helical_dom_sf"/>
</dbReference>
<feature type="region of interest" description="Disordered" evidence="1">
    <location>
        <begin position="143"/>
        <end position="177"/>
    </location>
</feature>
<dbReference type="InterPro" id="IPR019734">
    <property type="entry name" value="TPR_rpt"/>
</dbReference>
<proteinExistence type="predicted"/>
<accession>A0A1G8BRY7</accession>
<dbReference type="SMART" id="SM00028">
    <property type="entry name" value="TPR"/>
    <property type="match status" value="4"/>
</dbReference>
<organism evidence="2 3">
    <name type="scientific">Vibrio xiamenensis</name>
    <dbReference type="NCBI Taxonomy" id="861298"/>
    <lineage>
        <taxon>Bacteria</taxon>
        <taxon>Pseudomonadati</taxon>
        <taxon>Pseudomonadota</taxon>
        <taxon>Gammaproteobacteria</taxon>
        <taxon>Vibrionales</taxon>
        <taxon>Vibrionaceae</taxon>
        <taxon>Vibrio</taxon>
    </lineage>
</organism>
<keyword evidence="3" id="KW-1185">Reference proteome</keyword>
<dbReference type="AlphaFoldDB" id="A0A1G8BRY7"/>